<organism evidence="2 3">
    <name type="scientific">Chitinophaga arvensicola</name>
    <dbReference type="NCBI Taxonomy" id="29529"/>
    <lineage>
        <taxon>Bacteria</taxon>
        <taxon>Pseudomonadati</taxon>
        <taxon>Bacteroidota</taxon>
        <taxon>Chitinophagia</taxon>
        <taxon>Chitinophagales</taxon>
        <taxon>Chitinophagaceae</taxon>
        <taxon>Chitinophaga</taxon>
    </lineage>
</organism>
<name>A0A1I0SBG6_9BACT</name>
<gene>
    <name evidence="2" type="ORF">SAMN04488122_5110</name>
</gene>
<keyword evidence="3" id="KW-1185">Reference proteome</keyword>
<dbReference type="AlphaFoldDB" id="A0A1I0SBG6"/>
<accession>A0A1I0SBG6</accession>
<evidence type="ECO:0000313" key="2">
    <source>
        <dbReference type="EMBL" id="SEW52783.1"/>
    </source>
</evidence>
<proteinExistence type="predicted"/>
<dbReference type="InterPro" id="IPR041271">
    <property type="entry name" value="AGPT-Pplase3"/>
</dbReference>
<evidence type="ECO:0000313" key="3">
    <source>
        <dbReference type="Proteomes" id="UP000199310"/>
    </source>
</evidence>
<dbReference type="Pfam" id="PF18746">
    <property type="entry name" value="aGPT-Pplase3"/>
    <property type="match status" value="1"/>
</dbReference>
<feature type="domain" description="Alpha-glutamyl/putrescinyl thymine pyrophosphorylase clade 3" evidence="1">
    <location>
        <begin position="64"/>
        <end position="294"/>
    </location>
</feature>
<evidence type="ECO:0000259" key="1">
    <source>
        <dbReference type="Pfam" id="PF18746"/>
    </source>
</evidence>
<dbReference type="EMBL" id="FOJG01000002">
    <property type="protein sequence ID" value="SEW52783.1"/>
    <property type="molecule type" value="Genomic_DNA"/>
</dbReference>
<dbReference type="OrthoDB" id="965955at2"/>
<dbReference type="RefSeq" id="WP_089899622.1">
    <property type="nucleotide sequence ID" value="NZ_FOJG01000002.1"/>
</dbReference>
<sequence length="305" mass="34676">MKYVAVTSSAAMIEKQLDEFIRHVKPIPGIKKNEDRQLFVSCMARSFSWHAGWVQSASTGSIASMEVFDPLKLAIRQKQEGHKMDAWWLTFLATWFGKHATTGWRLTAAIYTGLHSSKHWNWEAVSAAPELFEDWMSANQPLLMHSGRLGGLHKQELFDGYEAARATEMLGRFIRWWHIGYAENIGDAVMYAGQSPHALFRYMMRDVSEGLVIAPYHQYHFLTWAGLLGLADIQPDAAYLSNGSVYKKACRWFFYGKSPAKATGKELTQDLALLAAYLDTPFIFAVLEAAICNFYQRRQCEPSCR</sequence>
<dbReference type="Proteomes" id="UP000199310">
    <property type="component" value="Unassembled WGS sequence"/>
</dbReference>
<protein>
    <recommendedName>
        <fullName evidence="1">Alpha-glutamyl/putrescinyl thymine pyrophosphorylase clade 3 domain-containing protein</fullName>
    </recommendedName>
</protein>
<reference evidence="3" key="1">
    <citation type="submission" date="2016-10" db="EMBL/GenBank/DDBJ databases">
        <authorList>
            <person name="Varghese N."/>
            <person name="Submissions S."/>
        </authorList>
    </citation>
    <scope>NUCLEOTIDE SEQUENCE [LARGE SCALE GENOMIC DNA]</scope>
    <source>
        <strain evidence="3">DSM 3695</strain>
    </source>
</reference>